<evidence type="ECO:0000256" key="3">
    <source>
        <dbReference type="ARBA" id="ARBA00022679"/>
    </source>
</evidence>
<evidence type="ECO:0000313" key="7">
    <source>
        <dbReference type="EMBL" id="CAK99908.1"/>
    </source>
</evidence>
<protein>
    <recommendedName>
        <fullName evidence="4">Methyltransferase</fullName>
        <ecNumber evidence="4">2.1.1.-</ecNumber>
    </recommendedName>
</protein>
<organism evidence="7">
    <name type="scientific">Spiroplasma citri</name>
    <dbReference type="NCBI Taxonomy" id="2133"/>
    <lineage>
        <taxon>Bacteria</taxon>
        <taxon>Bacillati</taxon>
        <taxon>Mycoplasmatota</taxon>
        <taxon>Mollicutes</taxon>
        <taxon>Entomoplasmatales</taxon>
        <taxon>Spiroplasmataceae</taxon>
        <taxon>Spiroplasma</taxon>
    </lineage>
</organism>
<dbReference type="EC" id="2.1.1.-" evidence="4"/>
<dbReference type="GO" id="GO:0005737">
    <property type="term" value="C:cytoplasm"/>
    <property type="evidence" value="ECO:0007669"/>
    <property type="project" value="TreeGrafter"/>
</dbReference>
<feature type="domain" description="DNA methylase N-4/N-6" evidence="5">
    <location>
        <begin position="25"/>
        <end position="246"/>
    </location>
</feature>
<evidence type="ECO:0000256" key="2">
    <source>
        <dbReference type="ARBA" id="ARBA00022603"/>
    </source>
</evidence>
<reference evidence="7" key="1">
    <citation type="journal article" date="2010" name="Appl. Environ. Microbiol.">
        <title>Partial chromosome sequence of Spiroplasma citri reveals extensive viral invasion and important gene decay.</title>
        <authorList>
            <person name="Carle P."/>
            <person name="Saillard C."/>
            <person name="Carrere N."/>
            <person name="Carrere S."/>
            <person name="Duret S."/>
            <person name="Eveillard S."/>
            <person name="Gaurivaud P."/>
            <person name="Gourgues G."/>
            <person name="Gouzy J."/>
            <person name="Salar P."/>
            <person name="Verdin E."/>
            <person name="Breton M."/>
            <person name="Blanchard A."/>
            <person name="Laigret F."/>
            <person name="Bove J.M."/>
            <person name="Renaudin J."/>
            <person name="Foissac X."/>
        </authorList>
    </citation>
    <scope>NUCLEOTIDE SEQUENCE</scope>
    <source>
        <strain evidence="7">GII3-3X</strain>
    </source>
</reference>
<dbReference type="PANTHER" id="PTHR13370:SF3">
    <property type="entry name" value="TRNA (GUANINE(10)-N2)-METHYLTRANSFERASE HOMOLOG"/>
    <property type="match status" value="1"/>
</dbReference>
<gene>
    <name evidence="6" type="ORF">SPICI10_004</name>
    <name evidence="7" type="ORF">SPICINP02_028</name>
</gene>
<evidence type="ECO:0000256" key="1">
    <source>
        <dbReference type="ARBA" id="ARBA00006594"/>
    </source>
</evidence>
<dbReference type="PANTHER" id="PTHR13370">
    <property type="entry name" value="RNA METHYLASE-RELATED"/>
    <property type="match status" value="1"/>
</dbReference>
<dbReference type="GO" id="GO:0008170">
    <property type="term" value="F:N-methyltransferase activity"/>
    <property type="evidence" value="ECO:0007669"/>
    <property type="project" value="InterPro"/>
</dbReference>
<dbReference type="PRINTS" id="PR00508">
    <property type="entry name" value="S21N4MTFRASE"/>
</dbReference>
<evidence type="ECO:0000259" key="5">
    <source>
        <dbReference type="Pfam" id="PF01555"/>
    </source>
</evidence>
<dbReference type="InterPro" id="IPR002941">
    <property type="entry name" value="DNA_methylase_N4/N6"/>
</dbReference>
<proteinExistence type="inferred from homology"/>
<dbReference type="InterPro" id="IPR029063">
    <property type="entry name" value="SAM-dependent_MTases_sf"/>
</dbReference>
<dbReference type="InterPro" id="IPR002052">
    <property type="entry name" value="DNA_methylase_N6_adenine_CS"/>
</dbReference>
<accession>Q14KS2</accession>
<dbReference type="EMBL" id="AM285311">
    <property type="protein sequence ID" value="CAK99283.1"/>
    <property type="molecule type" value="Genomic_DNA"/>
</dbReference>
<dbReference type="Pfam" id="PF01555">
    <property type="entry name" value="N6_N4_Mtase"/>
    <property type="match status" value="1"/>
</dbReference>
<evidence type="ECO:0000256" key="4">
    <source>
        <dbReference type="RuleBase" id="RU362026"/>
    </source>
</evidence>
<keyword evidence="2 7" id="KW-0489">Methyltransferase</keyword>
<dbReference type="GO" id="GO:0003677">
    <property type="term" value="F:DNA binding"/>
    <property type="evidence" value="ECO:0007669"/>
    <property type="project" value="InterPro"/>
</dbReference>
<sequence length="266" mass="31608">MKTNLGELYLGDSLEILKKIPDKSIDLILTDPPYLYPDIAKKLENKEKHIKYNLKKIQDPNCSNIQYQIRKRELEFLQGEFISSFDIPSYFKEWMRIIKKPNFIIYLSKQQLKDYLIEIENYNLKFELIIYKKTNDAPSNTIYRKDKELCLYIYKNPISYSNVWNQDMQTIYQITNSNNQFIGNIKHPTVKDINLIKLQINKHSKVGDTVLDCFLGSGTTAIACEQLSRRWIGIEINEKYYKLAKQRLNNIQTTLFFKGDYLWKEN</sequence>
<dbReference type="Gene3D" id="3.40.50.150">
    <property type="entry name" value="Vaccinia Virus protein VP39"/>
    <property type="match status" value="1"/>
</dbReference>
<name>Q14KS2_SPICI</name>
<dbReference type="PROSITE" id="PS00092">
    <property type="entry name" value="N6_MTASE"/>
    <property type="match status" value="1"/>
</dbReference>
<dbReference type="AlphaFoldDB" id="Q14KS2"/>
<dbReference type="EMBL" id="AM285323">
    <property type="protein sequence ID" value="CAK99908.1"/>
    <property type="molecule type" value="Genomic_DNA"/>
</dbReference>
<dbReference type="GO" id="GO:0032259">
    <property type="term" value="P:methylation"/>
    <property type="evidence" value="ECO:0007669"/>
    <property type="project" value="UniProtKB-KW"/>
</dbReference>
<dbReference type="InterPro" id="IPR001091">
    <property type="entry name" value="RM_Methyltransferase"/>
</dbReference>
<dbReference type="SUPFAM" id="SSF53335">
    <property type="entry name" value="S-adenosyl-L-methionine-dependent methyltransferases"/>
    <property type="match status" value="1"/>
</dbReference>
<keyword evidence="3 7" id="KW-0808">Transferase</keyword>
<evidence type="ECO:0000313" key="6">
    <source>
        <dbReference type="EMBL" id="CAK99283.1"/>
    </source>
</evidence>
<comment type="similarity">
    <text evidence="1 4">Belongs to the N(4)/N(6)-methyltransferase family.</text>
</comment>